<evidence type="ECO:0000256" key="1">
    <source>
        <dbReference type="SAM" id="MobiDB-lite"/>
    </source>
</evidence>
<dbReference type="GO" id="GO:0046983">
    <property type="term" value="F:protein dimerization activity"/>
    <property type="evidence" value="ECO:0007669"/>
    <property type="project" value="InterPro"/>
</dbReference>
<accession>A0A0F8AZA3</accession>
<feature type="compositionally biased region" description="Acidic residues" evidence="1">
    <location>
        <begin position="296"/>
        <end position="312"/>
    </location>
</feature>
<gene>
    <name evidence="3" type="ORF">EH28_05728</name>
</gene>
<dbReference type="SUPFAM" id="SSF53098">
    <property type="entry name" value="Ribonuclease H-like"/>
    <property type="match status" value="1"/>
</dbReference>
<dbReference type="Pfam" id="PF05699">
    <property type="entry name" value="Dimer_Tnp_hAT"/>
    <property type="match status" value="1"/>
</dbReference>
<evidence type="ECO:0000313" key="3">
    <source>
        <dbReference type="EMBL" id="KKF28298.1"/>
    </source>
</evidence>
<dbReference type="InterPro" id="IPR012337">
    <property type="entry name" value="RNaseH-like_sf"/>
</dbReference>
<evidence type="ECO:0000259" key="2">
    <source>
        <dbReference type="Pfam" id="PF05699"/>
    </source>
</evidence>
<organism evidence="3">
    <name type="scientific">Larimichthys crocea</name>
    <name type="common">Large yellow croaker</name>
    <name type="synonym">Pseudosciaena crocea</name>
    <dbReference type="NCBI Taxonomy" id="215358"/>
    <lineage>
        <taxon>Eukaryota</taxon>
        <taxon>Metazoa</taxon>
        <taxon>Chordata</taxon>
        <taxon>Craniata</taxon>
        <taxon>Vertebrata</taxon>
        <taxon>Euteleostomi</taxon>
        <taxon>Actinopterygii</taxon>
        <taxon>Neopterygii</taxon>
        <taxon>Teleostei</taxon>
        <taxon>Neoteleostei</taxon>
        <taxon>Acanthomorphata</taxon>
        <taxon>Eupercaria</taxon>
        <taxon>Sciaenidae</taxon>
        <taxon>Larimichthys</taxon>
    </lineage>
</organism>
<feature type="domain" description="HAT C-terminal dimerisation" evidence="2">
    <location>
        <begin position="200"/>
        <end position="257"/>
    </location>
</feature>
<dbReference type="AlphaFoldDB" id="A0A0F8AZA3"/>
<reference evidence="3" key="1">
    <citation type="journal article" date="2015" name="PLoS Genet.">
        <title>Genome Sequencing of the Perciform Fish Larimichthys crocea Provides Insights into Molecular and Genetic Mechanisms of Stress Adaptation.</title>
        <authorList>
            <person name="Ao J."/>
            <person name="Mu Y."/>
            <person name="Xiang L.X."/>
            <person name="Fan D."/>
            <person name="Feng M."/>
            <person name="Zhang S."/>
            <person name="Shi Q."/>
            <person name="Zhu L.Y."/>
            <person name="Li T."/>
            <person name="Ding Y."/>
            <person name="Nie L."/>
            <person name="Li Q."/>
            <person name="Dong W.R."/>
            <person name="Jiang L."/>
            <person name="Sun B."/>
            <person name="Zhang X."/>
            <person name="Li M."/>
            <person name="Zhang H.Q."/>
            <person name="Xie S."/>
            <person name="Zhu Y."/>
            <person name="Jiang X."/>
            <person name="Wang X."/>
            <person name="Mu P."/>
            <person name="Chen W."/>
            <person name="Yue Z."/>
            <person name="Wang Z."/>
            <person name="Wang J."/>
            <person name="Shao J.Z."/>
            <person name="Chen X."/>
        </authorList>
    </citation>
    <scope>NUCLEOTIDE SEQUENCE [LARGE SCALE GENOMIC DNA]</scope>
    <source>
        <strain evidence="3">SSNF</strain>
        <tissue evidence="3">Blood</tissue>
    </source>
</reference>
<proteinExistence type="predicted"/>
<dbReference type="InterPro" id="IPR008906">
    <property type="entry name" value="HATC_C_dom"/>
</dbReference>
<name>A0A0F8AZA3_LARCR</name>
<protein>
    <recommendedName>
        <fullName evidence="2">HAT C-terminal dimerisation domain-containing protein</fullName>
    </recommendedName>
</protein>
<dbReference type="EMBL" id="KQ041323">
    <property type="protein sequence ID" value="KKF28298.1"/>
    <property type="molecule type" value="Genomic_DNA"/>
</dbReference>
<sequence length="312" mass="36725">MFPALKAFFLSQEKPPKVIKAFFENPFSEVYLWHMHSLMSVFHNHIQGMERENNSIMEVKKILSSIHNILTERKENTFMSLKVKGLLDENRRDGLEEGCVKFTDDVLGMYTSCVQYLEKWMTPMEEFSPFMWMDMSEPPTWDDVEACIKYLGEKGVPIDDVKCFDEVVNLKRFVESRGDDNEFMGLQVHQKWAKYFEKAKSIAAYSELLKIAQFVFALPAHNANVERVFSLMQSQWTKERNQLSVQSLKGILFLQYNFKDMSCKDFHAHMLSNKKVLRKISSTAKYKWADKKDEEEKPDEEEEKPDEEEDQD</sequence>
<feature type="region of interest" description="Disordered" evidence="1">
    <location>
        <begin position="286"/>
        <end position="312"/>
    </location>
</feature>